<evidence type="ECO:0000259" key="5">
    <source>
        <dbReference type="PROSITE" id="PS51063"/>
    </source>
</evidence>
<dbReference type="PROSITE" id="PS51063">
    <property type="entry name" value="HTH_CRP_2"/>
    <property type="match status" value="1"/>
</dbReference>
<sequence>MPHTPRHLHTRGFRELLTMEQWQALVAAGHRTTIPAGTRFLDQGGRKPAVYVLEQGRVRVVYTEPDGNEVLIAIRGPGDLIGEYAQRDQGDHMASVWTLEGCVAVVLTGDAFEHFLHRTRLEAALQRYMLAKARQGAERIWRAANLHTEQRLAQLFLEIINAGSNHPQPVVPMSQVLIASSLGVTRRSVNQLLSQWREHGLVRTRPSPITVLDLPALTRRANLR</sequence>
<dbReference type="AlphaFoldDB" id="A0A426UZZ2"/>
<dbReference type="SMART" id="SM00100">
    <property type="entry name" value="cNMP"/>
    <property type="match status" value="1"/>
</dbReference>
<evidence type="ECO:0000256" key="3">
    <source>
        <dbReference type="ARBA" id="ARBA00023163"/>
    </source>
</evidence>
<keyword evidence="7" id="KW-1185">Reference proteome</keyword>
<keyword evidence="3" id="KW-0804">Transcription</keyword>
<comment type="caution">
    <text evidence="6">The sequence shown here is derived from an EMBL/GenBank/DDBJ whole genome shotgun (WGS) entry which is preliminary data.</text>
</comment>
<dbReference type="CDD" id="cd00038">
    <property type="entry name" value="CAP_ED"/>
    <property type="match status" value="1"/>
</dbReference>
<feature type="domain" description="Cyclic nucleotide-binding" evidence="4">
    <location>
        <begin position="13"/>
        <end position="119"/>
    </location>
</feature>
<dbReference type="InterPro" id="IPR050397">
    <property type="entry name" value="Env_Response_Regulators"/>
</dbReference>
<dbReference type="SUPFAM" id="SSF51206">
    <property type="entry name" value="cAMP-binding domain-like"/>
    <property type="match status" value="1"/>
</dbReference>
<evidence type="ECO:0000259" key="4">
    <source>
        <dbReference type="PROSITE" id="PS50042"/>
    </source>
</evidence>
<dbReference type="PANTHER" id="PTHR24567">
    <property type="entry name" value="CRP FAMILY TRANSCRIPTIONAL REGULATORY PROTEIN"/>
    <property type="match status" value="1"/>
</dbReference>
<dbReference type="GO" id="GO:0003677">
    <property type="term" value="F:DNA binding"/>
    <property type="evidence" value="ECO:0007669"/>
    <property type="project" value="UniProtKB-KW"/>
</dbReference>
<dbReference type="Pfam" id="PF13545">
    <property type="entry name" value="HTH_Crp_2"/>
    <property type="match status" value="1"/>
</dbReference>
<dbReference type="GO" id="GO:0005829">
    <property type="term" value="C:cytosol"/>
    <property type="evidence" value="ECO:0007669"/>
    <property type="project" value="TreeGrafter"/>
</dbReference>
<dbReference type="SMART" id="SM00419">
    <property type="entry name" value="HTH_CRP"/>
    <property type="match status" value="1"/>
</dbReference>
<proteinExistence type="predicted"/>
<dbReference type="InterPro" id="IPR018490">
    <property type="entry name" value="cNMP-bd_dom_sf"/>
</dbReference>
<dbReference type="RefSeq" id="WP_125246847.1">
    <property type="nucleotide sequence ID" value="NZ_RSEB01000002.1"/>
</dbReference>
<gene>
    <name evidence="6" type="ORF">EIW28_06090</name>
</gene>
<dbReference type="Proteomes" id="UP000277256">
    <property type="component" value="Unassembled WGS sequence"/>
</dbReference>
<name>A0A426UZZ2_9ACTN</name>
<organism evidence="6 7">
    <name type="scientific">Glycomyces terrestris</name>
    <dbReference type="NCBI Taxonomy" id="2493553"/>
    <lineage>
        <taxon>Bacteria</taxon>
        <taxon>Bacillati</taxon>
        <taxon>Actinomycetota</taxon>
        <taxon>Actinomycetes</taxon>
        <taxon>Glycomycetales</taxon>
        <taxon>Glycomycetaceae</taxon>
        <taxon>Glycomyces</taxon>
    </lineage>
</organism>
<dbReference type="InterPro" id="IPR036390">
    <property type="entry name" value="WH_DNA-bd_sf"/>
</dbReference>
<dbReference type="Gene3D" id="2.60.120.10">
    <property type="entry name" value="Jelly Rolls"/>
    <property type="match status" value="1"/>
</dbReference>
<dbReference type="Pfam" id="PF00027">
    <property type="entry name" value="cNMP_binding"/>
    <property type="match status" value="1"/>
</dbReference>
<dbReference type="InterPro" id="IPR014710">
    <property type="entry name" value="RmlC-like_jellyroll"/>
</dbReference>
<dbReference type="EMBL" id="RSEB01000002">
    <property type="protein sequence ID" value="RRS00162.1"/>
    <property type="molecule type" value="Genomic_DNA"/>
</dbReference>
<evidence type="ECO:0000256" key="1">
    <source>
        <dbReference type="ARBA" id="ARBA00023015"/>
    </source>
</evidence>
<accession>A0A426UZZ2</accession>
<evidence type="ECO:0000313" key="6">
    <source>
        <dbReference type="EMBL" id="RRS00162.1"/>
    </source>
</evidence>
<evidence type="ECO:0000313" key="7">
    <source>
        <dbReference type="Proteomes" id="UP000277256"/>
    </source>
</evidence>
<dbReference type="OrthoDB" id="41390at2"/>
<dbReference type="InterPro" id="IPR000595">
    <property type="entry name" value="cNMP-bd_dom"/>
</dbReference>
<evidence type="ECO:0000256" key="2">
    <source>
        <dbReference type="ARBA" id="ARBA00023125"/>
    </source>
</evidence>
<protein>
    <submittedName>
        <fullName evidence="6">Crp/Fnr family transcriptional regulator</fullName>
    </submittedName>
</protein>
<feature type="domain" description="HTH crp-type" evidence="5">
    <location>
        <begin position="146"/>
        <end position="215"/>
    </location>
</feature>
<keyword evidence="1" id="KW-0805">Transcription regulation</keyword>
<reference evidence="6 7" key="1">
    <citation type="submission" date="2018-12" db="EMBL/GenBank/DDBJ databases">
        <title>Glycomyces sp. YIM 121974 draft genome.</title>
        <authorList>
            <person name="Li Q."/>
        </authorList>
    </citation>
    <scope>NUCLEOTIDE SEQUENCE [LARGE SCALE GENOMIC DNA]</scope>
    <source>
        <strain evidence="6 7">YIM 121974</strain>
    </source>
</reference>
<dbReference type="PROSITE" id="PS50042">
    <property type="entry name" value="CNMP_BINDING_3"/>
    <property type="match status" value="1"/>
</dbReference>
<dbReference type="GO" id="GO:0003700">
    <property type="term" value="F:DNA-binding transcription factor activity"/>
    <property type="evidence" value="ECO:0007669"/>
    <property type="project" value="TreeGrafter"/>
</dbReference>
<dbReference type="PANTHER" id="PTHR24567:SF68">
    <property type="entry name" value="DNA-BINDING TRANSCRIPTIONAL DUAL REGULATOR CRP"/>
    <property type="match status" value="1"/>
</dbReference>
<keyword evidence="2" id="KW-0238">DNA-binding</keyword>
<dbReference type="SUPFAM" id="SSF46785">
    <property type="entry name" value="Winged helix' DNA-binding domain"/>
    <property type="match status" value="1"/>
</dbReference>
<dbReference type="InterPro" id="IPR012318">
    <property type="entry name" value="HTH_CRP"/>
</dbReference>